<dbReference type="AlphaFoldDB" id="A0A6A5KS03"/>
<protein>
    <submittedName>
        <fullName evidence="1">Uncharacterized protein</fullName>
    </submittedName>
</protein>
<name>A0A6A5KS03_9PLEO</name>
<reference evidence="1" key="1">
    <citation type="submission" date="2020-01" db="EMBL/GenBank/DDBJ databases">
        <authorList>
            <consortium name="DOE Joint Genome Institute"/>
            <person name="Haridas S."/>
            <person name="Albert R."/>
            <person name="Binder M."/>
            <person name="Bloem J."/>
            <person name="Labutti K."/>
            <person name="Salamov A."/>
            <person name="Andreopoulos B."/>
            <person name="Baker S.E."/>
            <person name="Barry K."/>
            <person name="Bills G."/>
            <person name="Bluhm B.H."/>
            <person name="Cannon C."/>
            <person name="Castanera R."/>
            <person name="Culley D.E."/>
            <person name="Daum C."/>
            <person name="Ezra D."/>
            <person name="Gonzalez J.B."/>
            <person name="Henrissat B."/>
            <person name="Kuo A."/>
            <person name="Liang C."/>
            <person name="Lipzen A."/>
            <person name="Lutzoni F."/>
            <person name="Magnuson J."/>
            <person name="Mondo S."/>
            <person name="Nolan M."/>
            <person name="Ohm R."/>
            <person name="Pangilinan J."/>
            <person name="Park H.-J."/>
            <person name="Ramirez L."/>
            <person name="Alfaro M."/>
            <person name="Sun H."/>
            <person name="Tritt A."/>
            <person name="Yoshinaga Y."/>
            <person name="Zwiers L.-H."/>
            <person name="Turgeon B.G."/>
            <person name="Goodwin S.B."/>
            <person name="Spatafora J.W."/>
            <person name="Crous P.W."/>
            <person name="Grigoriev I.V."/>
        </authorList>
    </citation>
    <scope>NUCLEOTIDE SEQUENCE</scope>
    <source>
        <strain evidence="1">P77</strain>
    </source>
</reference>
<evidence type="ECO:0000313" key="2">
    <source>
        <dbReference type="Proteomes" id="UP000800040"/>
    </source>
</evidence>
<keyword evidence="2" id="KW-1185">Reference proteome</keyword>
<accession>A0A6A5KS03</accession>
<dbReference type="EMBL" id="ML975258">
    <property type="protein sequence ID" value="KAF1837766.1"/>
    <property type="molecule type" value="Genomic_DNA"/>
</dbReference>
<dbReference type="PANTHER" id="PTHR37048:SF2">
    <property type="entry name" value="QUESTIONABLE PROTEIN"/>
    <property type="match status" value="1"/>
</dbReference>
<dbReference type="Proteomes" id="UP000800040">
    <property type="component" value="Unassembled WGS sequence"/>
</dbReference>
<dbReference type="PANTHER" id="PTHR37048">
    <property type="entry name" value="QUESTIONABLE PROTEIN"/>
    <property type="match status" value="1"/>
</dbReference>
<organism evidence="1 2">
    <name type="scientific">Decorospora gaudefroyi</name>
    <dbReference type="NCBI Taxonomy" id="184978"/>
    <lineage>
        <taxon>Eukaryota</taxon>
        <taxon>Fungi</taxon>
        <taxon>Dikarya</taxon>
        <taxon>Ascomycota</taxon>
        <taxon>Pezizomycotina</taxon>
        <taxon>Dothideomycetes</taxon>
        <taxon>Pleosporomycetidae</taxon>
        <taxon>Pleosporales</taxon>
        <taxon>Pleosporineae</taxon>
        <taxon>Pleosporaceae</taxon>
        <taxon>Decorospora</taxon>
    </lineage>
</organism>
<evidence type="ECO:0000313" key="1">
    <source>
        <dbReference type="EMBL" id="KAF1837766.1"/>
    </source>
</evidence>
<gene>
    <name evidence="1" type="ORF">BDW02DRAFT_645127</name>
</gene>
<dbReference type="OrthoDB" id="3537171at2759"/>
<sequence>MQPTHSKYDIGSIYWLPARDKVPAEHLHATVHIDSGCFNHPVVILWVNALRTEAIVLSITSFGGIDLLLRHPRDTRVRSLHLPIYPSNTHPDNGSCLFLKDDARLPRNSYVKTENQWTLRTVVLQPSRHEVCTLRKRSYDELVRYIAFHPPMTEPHPKTHGTNSMWRDNREYPNLVAPVVGGHVKPPPVGCWVAQPEQALPPRQIQSAPSFHYGQQILPPREAQRPLATPYIQHNAFNYPHLPRCQPERTPLLQPVPPVRDITHRPDTHGIASEAPDESCAVGKVMGIIVLGISVWVLWRMANA</sequence>
<proteinExistence type="predicted"/>